<dbReference type="InterPro" id="IPR005174">
    <property type="entry name" value="KIB1-4_b-propeller"/>
</dbReference>
<comment type="caution">
    <text evidence="2">The sequence shown here is derived from an EMBL/GenBank/DDBJ whole genome shotgun (WGS) entry which is preliminary data.</text>
</comment>
<gene>
    <name evidence="2" type="ORF">MKW98_024227</name>
</gene>
<dbReference type="Pfam" id="PF03478">
    <property type="entry name" value="Beta-prop_KIB1-4"/>
    <property type="match status" value="2"/>
</dbReference>
<organism evidence="2 3">
    <name type="scientific">Papaver atlanticum</name>
    <dbReference type="NCBI Taxonomy" id="357466"/>
    <lineage>
        <taxon>Eukaryota</taxon>
        <taxon>Viridiplantae</taxon>
        <taxon>Streptophyta</taxon>
        <taxon>Embryophyta</taxon>
        <taxon>Tracheophyta</taxon>
        <taxon>Spermatophyta</taxon>
        <taxon>Magnoliopsida</taxon>
        <taxon>Ranunculales</taxon>
        <taxon>Papaveraceae</taxon>
        <taxon>Papaveroideae</taxon>
        <taxon>Papaver</taxon>
    </lineage>
</organism>
<feature type="domain" description="KIB1-4 beta-propeller" evidence="1">
    <location>
        <begin position="460"/>
        <end position="702"/>
    </location>
</feature>
<accession>A0AAD4XNV7</accession>
<evidence type="ECO:0000313" key="2">
    <source>
        <dbReference type="EMBL" id="KAI3928626.1"/>
    </source>
</evidence>
<reference evidence="2" key="1">
    <citation type="submission" date="2022-04" db="EMBL/GenBank/DDBJ databases">
        <title>A functionally conserved STORR gene fusion in Papaver species that diverged 16.8 million years ago.</title>
        <authorList>
            <person name="Catania T."/>
        </authorList>
    </citation>
    <scope>NUCLEOTIDE SEQUENCE</scope>
    <source>
        <strain evidence="2">S-188037</strain>
    </source>
</reference>
<name>A0AAD4XNV7_9MAGN</name>
<dbReference type="AlphaFoldDB" id="A0AAD4XNV7"/>
<dbReference type="PANTHER" id="PTHR33127:SF87">
    <property type="entry name" value="DUF295 DOMAIN-CONTAINING PROTEIN"/>
    <property type="match status" value="1"/>
</dbReference>
<sequence length="755" mass="87962">MESHHQRGERRLLPPPNVAPWLVFPHGKDSKFQTFYNICDDPMNKIYKKCKPELSKRRFWQKPSHQGWLIVVCDDDVETKFNFGNCFLWNPVSLDTIMLPNLLHGLNSTNFDEYYVKEAVLSSPPQSSHNGGGGSICDDSMVYILLQGCEKPDILFYCHPGEKEWRKHEFVNITESLRSMLVTNGKLFIMCVSGFYLEIAIRQGSDIDDDETLSISEFMWIDDNVEPESVAAGLDCRVQQYWMESFGFVYRIERCYIPRGAYQNCVTRIIISKLDFFAMAWEEVKSLDDYVFFLGNRTQLSCLASELGFSKGCVYYTQDWEMSLYRYDLEDRSILLSLPCPELPTPWDTPEWLMITTTPRFDNKITADHVSEKDKHMDKVVKAMENIAVAPKDGQKEDVEEVRPWTMLQDDMIRSISYKKHHSILSLRRSSSTWTTPDLSPWMVFPKYDRSVCSFINSVHNNENYLMNIPELFKGSRIRFSKGGWLLISKGNTLFFYNPFTRSSIELPELPDEHRYDFSGISFSSMPTSSDCVVFGISKQMGYNVHTFYIKRGDEHWTNVFFHGVYWLPHRKPMEFEADFNSPVFFREAFYCLDINGTLGVSNLEHDISWEILITATRPNCEFIYKSFLVECEGKLLSVFLGRSGKWVRIFRLDDTDKVWVEVKHLGRYMLFISNTSCISAIARTSQMENKVYFPRLHNKGILYYSLDTGMYHCFGSGHCAKDYRDSEENLNCSWIEPNWSEISDKSLHWLRVPG</sequence>
<dbReference type="Proteomes" id="UP001202328">
    <property type="component" value="Unassembled WGS sequence"/>
</dbReference>
<feature type="domain" description="KIB1-4 beta-propeller" evidence="1">
    <location>
        <begin position="36"/>
        <end position="325"/>
    </location>
</feature>
<evidence type="ECO:0000259" key="1">
    <source>
        <dbReference type="Pfam" id="PF03478"/>
    </source>
</evidence>
<dbReference type="PANTHER" id="PTHR33127">
    <property type="entry name" value="TRANSMEMBRANE PROTEIN"/>
    <property type="match status" value="1"/>
</dbReference>
<proteinExistence type="predicted"/>
<keyword evidence="3" id="KW-1185">Reference proteome</keyword>
<dbReference type="EMBL" id="JAJJMB010007708">
    <property type="protein sequence ID" value="KAI3928626.1"/>
    <property type="molecule type" value="Genomic_DNA"/>
</dbReference>
<evidence type="ECO:0000313" key="3">
    <source>
        <dbReference type="Proteomes" id="UP001202328"/>
    </source>
</evidence>
<protein>
    <recommendedName>
        <fullName evidence="1">KIB1-4 beta-propeller domain-containing protein</fullName>
    </recommendedName>
</protein>